<dbReference type="AlphaFoldDB" id="A0A941IJ11"/>
<sequence length="124" mass="13541">YYRDWTGVANDVVAVLRSEAGVDPHDKPLQDLVGELSTRSDVFRTRWAAHNVRFHRTGAKNFHHPVVGDLDLVYDAMELPADPGLTLVAYTAEPATPSHDALALLASWAATQESEAAAEKGLTF</sequence>
<feature type="non-terminal residue" evidence="2">
    <location>
        <position position="1"/>
    </location>
</feature>
<dbReference type="Gene3D" id="3.30.450.180">
    <property type="match status" value="1"/>
</dbReference>
<evidence type="ECO:0000313" key="2">
    <source>
        <dbReference type="EMBL" id="MBR7825296.1"/>
    </source>
</evidence>
<evidence type="ECO:0000259" key="1">
    <source>
        <dbReference type="Pfam" id="PF17765"/>
    </source>
</evidence>
<dbReference type="InterPro" id="IPR041413">
    <property type="entry name" value="MLTR_LBD"/>
</dbReference>
<keyword evidence="3" id="KW-1185">Reference proteome</keyword>
<accession>A0A941IJ11</accession>
<dbReference type="EMBL" id="JAGSOH010000005">
    <property type="protein sequence ID" value="MBR7825296.1"/>
    <property type="molecule type" value="Genomic_DNA"/>
</dbReference>
<reference evidence="2" key="1">
    <citation type="submission" date="2021-04" db="EMBL/GenBank/DDBJ databases">
        <title>Genome based classification of Actinospica acidithermotolerans sp. nov., an actinobacterium isolated from an Indonesian hot spring.</title>
        <authorList>
            <person name="Kusuma A.B."/>
            <person name="Putra K.E."/>
            <person name="Nafisah S."/>
            <person name="Loh J."/>
            <person name="Nouioui I."/>
            <person name="Goodfellow M."/>
        </authorList>
    </citation>
    <scope>NUCLEOTIDE SEQUENCE</scope>
    <source>
        <strain evidence="2">MGRD01-02</strain>
    </source>
</reference>
<proteinExistence type="predicted"/>
<organism evidence="2 3">
    <name type="scientific">Actinospica acidithermotolerans</name>
    <dbReference type="NCBI Taxonomy" id="2828514"/>
    <lineage>
        <taxon>Bacteria</taxon>
        <taxon>Bacillati</taxon>
        <taxon>Actinomycetota</taxon>
        <taxon>Actinomycetes</taxon>
        <taxon>Catenulisporales</taxon>
        <taxon>Actinospicaceae</taxon>
        <taxon>Actinospica</taxon>
    </lineage>
</organism>
<dbReference type="PANTHER" id="PTHR35010">
    <property type="entry name" value="BLL4672 PROTEIN-RELATED"/>
    <property type="match status" value="1"/>
</dbReference>
<comment type="caution">
    <text evidence="2">The sequence shown here is derived from an EMBL/GenBank/DDBJ whole genome shotgun (WGS) entry which is preliminary data.</text>
</comment>
<dbReference type="Proteomes" id="UP000676325">
    <property type="component" value="Unassembled WGS sequence"/>
</dbReference>
<dbReference type="PANTHER" id="PTHR35010:SF2">
    <property type="entry name" value="BLL4672 PROTEIN"/>
    <property type="match status" value="1"/>
</dbReference>
<feature type="domain" description="MmyB-like transcription regulator ligand binding" evidence="1">
    <location>
        <begin position="2"/>
        <end position="105"/>
    </location>
</feature>
<dbReference type="Pfam" id="PF17765">
    <property type="entry name" value="MLTR_LBD"/>
    <property type="match status" value="1"/>
</dbReference>
<protein>
    <submittedName>
        <fullName evidence="2">Transcriptional regulator</fullName>
    </submittedName>
</protein>
<gene>
    <name evidence="2" type="ORF">KDK95_03180</name>
</gene>
<evidence type="ECO:0000313" key="3">
    <source>
        <dbReference type="Proteomes" id="UP000676325"/>
    </source>
</evidence>
<name>A0A941IJ11_9ACTN</name>